<dbReference type="Proteomes" id="UP000249061">
    <property type="component" value="Unassembled WGS sequence"/>
</dbReference>
<dbReference type="NCBIfam" id="TIGR02429">
    <property type="entry name" value="pcaI_scoA_fam"/>
    <property type="match status" value="1"/>
</dbReference>
<dbReference type="Gene3D" id="3.40.1080.10">
    <property type="entry name" value="Glutaconate Coenzyme A-transferase"/>
    <property type="match status" value="1"/>
</dbReference>
<gene>
    <name evidence="2" type="ORF">DI536_03610</name>
</gene>
<dbReference type="GO" id="GO:0008410">
    <property type="term" value="F:CoA-transferase activity"/>
    <property type="evidence" value="ECO:0007669"/>
    <property type="project" value="InterPro"/>
</dbReference>
<dbReference type="Pfam" id="PF01144">
    <property type="entry name" value="CoA_trans"/>
    <property type="match status" value="1"/>
</dbReference>
<name>A0A2W5TS15_9BACT</name>
<dbReference type="SUPFAM" id="SSF100950">
    <property type="entry name" value="NagB/RpiA/CoA transferase-like"/>
    <property type="match status" value="1"/>
</dbReference>
<protein>
    <submittedName>
        <fullName evidence="2">Succinyl-CoA--3-ketoacid-CoA transferase</fullName>
    </submittedName>
</protein>
<evidence type="ECO:0000256" key="1">
    <source>
        <dbReference type="ARBA" id="ARBA00022679"/>
    </source>
</evidence>
<sequence>MNKVVASAAEAVKDIPDNITLMSGGFGLCGNPENLITAIHAKNVKGLTIISNNCGTTDLGLGVLLKNKQVKKMVSSYVGENKEFERQFLSGELEVELNPQGTLAERIRAGGAGIGGFYVRTGVGTEVAKGKETRVIDGHEYVLESPLKADFAIVRAWKADTWGNLIFRKTARNFSPLICMAAKVTIVEAEHIVPVGELDPDQIHVPSIYVKRVVQSVGLNKWIERRTVRKQA</sequence>
<reference evidence="2 3" key="1">
    <citation type="submission" date="2017-08" db="EMBL/GenBank/DDBJ databases">
        <title>Infants hospitalized years apart are colonized by the same room-sourced microbial strains.</title>
        <authorList>
            <person name="Brooks B."/>
            <person name="Olm M.R."/>
            <person name="Firek B.A."/>
            <person name="Baker R."/>
            <person name="Thomas B.C."/>
            <person name="Morowitz M.J."/>
            <person name="Banfield J.F."/>
        </authorList>
    </citation>
    <scope>NUCLEOTIDE SEQUENCE [LARGE SCALE GENOMIC DNA]</scope>
    <source>
        <strain evidence="2">S2_003_000_R2_14</strain>
    </source>
</reference>
<evidence type="ECO:0000313" key="3">
    <source>
        <dbReference type="Proteomes" id="UP000249061"/>
    </source>
</evidence>
<dbReference type="InterPro" id="IPR012792">
    <property type="entry name" value="3-oxoacid_CoA-transf_A"/>
</dbReference>
<comment type="caution">
    <text evidence="2">The sequence shown here is derived from an EMBL/GenBank/DDBJ whole genome shotgun (WGS) entry which is preliminary data.</text>
</comment>
<dbReference type="PANTHER" id="PTHR13707:SF60">
    <property type="entry name" value="ACETATE COA-TRANSFERASE SUBUNIT ALPHA"/>
    <property type="match status" value="1"/>
</dbReference>
<evidence type="ECO:0000313" key="2">
    <source>
        <dbReference type="EMBL" id="PZR17422.1"/>
    </source>
</evidence>
<keyword evidence="1 2" id="KW-0808">Transferase</keyword>
<dbReference type="PANTHER" id="PTHR13707">
    <property type="entry name" value="KETOACID-COENZYME A TRANSFERASE"/>
    <property type="match status" value="1"/>
</dbReference>
<proteinExistence type="predicted"/>
<dbReference type="InterPro" id="IPR037171">
    <property type="entry name" value="NagB/RpiA_transferase-like"/>
</dbReference>
<dbReference type="EMBL" id="QFQP01000002">
    <property type="protein sequence ID" value="PZR17422.1"/>
    <property type="molecule type" value="Genomic_DNA"/>
</dbReference>
<dbReference type="SMART" id="SM00882">
    <property type="entry name" value="CoA_trans"/>
    <property type="match status" value="1"/>
</dbReference>
<dbReference type="InterPro" id="IPR004165">
    <property type="entry name" value="CoA_trans_fam_I"/>
</dbReference>
<accession>A0A2W5TS15</accession>
<dbReference type="AlphaFoldDB" id="A0A2W5TS15"/>
<organism evidence="2 3">
    <name type="scientific">Archangium gephyra</name>
    <dbReference type="NCBI Taxonomy" id="48"/>
    <lineage>
        <taxon>Bacteria</taxon>
        <taxon>Pseudomonadati</taxon>
        <taxon>Myxococcota</taxon>
        <taxon>Myxococcia</taxon>
        <taxon>Myxococcales</taxon>
        <taxon>Cystobacterineae</taxon>
        <taxon>Archangiaceae</taxon>
        <taxon>Archangium</taxon>
    </lineage>
</organism>